<name>A0A2N0AKI1_9LEPT</name>
<gene>
    <name evidence="1" type="ORF">CH364_00550</name>
</gene>
<comment type="caution">
    <text evidence="1">The sequence shown here is derived from an EMBL/GenBank/DDBJ whole genome shotgun (WGS) entry which is preliminary data.</text>
</comment>
<dbReference type="Proteomes" id="UP000232145">
    <property type="component" value="Unassembled WGS sequence"/>
</dbReference>
<sequence length="170" mass="18649">MKRKMVVFFLLTGIVFVANGCKKQSDEDSDTEVLSSILSQGNAINSACQRFILSETNCVAVADSSLAVCTTLSSRLKGEILPQELSTDAVAILYFDCFTKVNLAYNFAKGCNQNSFNSNSDYRRVQRTGTSQAEISFREAFNQCASLENAIPPVDSGLRETDTVLRSDPF</sequence>
<keyword evidence="2" id="KW-1185">Reference proteome</keyword>
<proteinExistence type="predicted"/>
<accession>A0A2N0AKI1</accession>
<evidence type="ECO:0000313" key="1">
    <source>
        <dbReference type="EMBL" id="PJZ84809.1"/>
    </source>
</evidence>
<dbReference type="EMBL" id="NPDX01000001">
    <property type="protein sequence ID" value="PJZ84809.1"/>
    <property type="molecule type" value="Genomic_DNA"/>
</dbReference>
<evidence type="ECO:0000313" key="2">
    <source>
        <dbReference type="Proteomes" id="UP000232145"/>
    </source>
</evidence>
<dbReference type="RefSeq" id="WP_100741695.1">
    <property type="nucleotide sequence ID" value="NZ_NPDW01000001.1"/>
</dbReference>
<organism evidence="1 2">
    <name type="scientific">Leptospira harrisiae</name>
    <dbReference type="NCBI Taxonomy" id="2023189"/>
    <lineage>
        <taxon>Bacteria</taxon>
        <taxon>Pseudomonadati</taxon>
        <taxon>Spirochaetota</taxon>
        <taxon>Spirochaetia</taxon>
        <taxon>Leptospirales</taxon>
        <taxon>Leptospiraceae</taxon>
        <taxon>Leptospira</taxon>
    </lineage>
</organism>
<dbReference type="AlphaFoldDB" id="A0A2N0AKI1"/>
<protein>
    <submittedName>
        <fullName evidence="1">Uncharacterized protein</fullName>
    </submittedName>
</protein>
<reference evidence="1 2" key="1">
    <citation type="submission" date="2017-07" db="EMBL/GenBank/DDBJ databases">
        <title>Leptospira spp. isolated from tropical soils.</title>
        <authorList>
            <person name="Thibeaux R."/>
            <person name="Iraola G."/>
            <person name="Ferres I."/>
            <person name="Bierque E."/>
            <person name="Girault D."/>
            <person name="Soupe-Gilbert M.-E."/>
            <person name="Picardeau M."/>
            <person name="Goarant C."/>
        </authorList>
    </citation>
    <scope>NUCLEOTIDE SEQUENCE [LARGE SCALE GENOMIC DNA]</scope>
    <source>
        <strain evidence="1 2">FH2-B-A1</strain>
    </source>
</reference>
<dbReference type="OrthoDB" id="327165at2"/>